<feature type="signal peptide" evidence="1">
    <location>
        <begin position="1"/>
        <end position="23"/>
    </location>
</feature>
<feature type="chain" id="PRO_5046086687" description="DUF4292 domain-containing protein" evidence="1">
    <location>
        <begin position="24"/>
        <end position="246"/>
    </location>
</feature>
<keyword evidence="3" id="KW-1185">Reference proteome</keyword>
<dbReference type="Proteomes" id="UP001597112">
    <property type="component" value="Unassembled WGS sequence"/>
</dbReference>
<reference evidence="3" key="1">
    <citation type="journal article" date="2019" name="Int. J. Syst. Evol. Microbiol.">
        <title>The Global Catalogue of Microorganisms (GCM) 10K type strain sequencing project: providing services to taxonomists for standard genome sequencing and annotation.</title>
        <authorList>
            <consortium name="The Broad Institute Genomics Platform"/>
            <consortium name="The Broad Institute Genome Sequencing Center for Infectious Disease"/>
            <person name="Wu L."/>
            <person name="Ma J."/>
        </authorList>
    </citation>
    <scope>NUCLEOTIDE SEQUENCE [LARGE SCALE GENOMIC DNA]</scope>
    <source>
        <strain evidence="3">CCUG 58938</strain>
    </source>
</reference>
<evidence type="ECO:0000313" key="2">
    <source>
        <dbReference type="EMBL" id="MFD1001328.1"/>
    </source>
</evidence>
<organism evidence="2 3">
    <name type="scientific">Ohtaekwangia kribbensis</name>
    <dbReference type="NCBI Taxonomy" id="688913"/>
    <lineage>
        <taxon>Bacteria</taxon>
        <taxon>Pseudomonadati</taxon>
        <taxon>Bacteroidota</taxon>
        <taxon>Cytophagia</taxon>
        <taxon>Cytophagales</taxon>
        <taxon>Fulvivirgaceae</taxon>
        <taxon>Ohtaekwangia</taxon>
    </lineage>
</organism>
<dbReference type="EMBL" id="JBHTKA010000007">
    <property type="protein sequence ID" value="MFD1001328.1"/>
    <property type="molecule type" value="Genomic_DNA"/>
</dbReference>
<evidence type="ECO:0000256" key="1">
    <source>
        <dbReference type="SAM" id="SignalP"/>
    </source>
</evidence>
<evidence type="ECO:0008006" key="4">
    <source>
        <dbReference type="Google" id="ProtNLM"/>
    </source>
</evidence>
<dbReference type="RefSeq" id="WP_377580924.1">
    <property type="nucleotide sequence ID" value="NZ_JBHTKA010000007.1"/>
</dbReference>
<evidence type="ECO:0000313" key="3">
    <source>
        <dbReference type="Proteomes" id="UP001597112"/>
    </source>
</evidence>
<gene>
    <name evidence="2" type="ORF">ACFQ21_18505</name>
</gene>
<protein>
    <recommendedName>
        <fullName evidence="4">DUF4292 domain-containing protein</fullName>
    </recommendedName>
</protein>
<accession>A0ABW3K5S9</accession>
<name>A0ABW3K5S9_9BACT</name>
<proteinExistence type="predicted"/>
<comment type="caution">
    <text evidence="2">The sequence shown here is derived from an EMBL/GenBank/DDBJ whole genome shotgun (WGS) entry which is preliminary data.</text>
</comment>
<sequence>MSKLKIMIQLALLLLITAGFSPKDDFSACKEELKKYVNELGKIGVPSGKRVYYMNMTITTDMSSKSRIPDSDVTVRVYMSATKLHYVSDVLSTYQDEENAFAVLPQRKVIVWSNGGKLPDAKSNMEMVTQLQDTLVSLSNVVSCNESVENGRAMKVLTMTPYKKAMDIFKVNKIEYSIDPNAKRIERVKTYYQPGEDIVMRSITYHELDLNYNKTNLAKSVYHEIFNASGKLLDKYKGYQVIDNRN</sequence>
<keyword evidence="1" id="KW-0732">Signal</keyword>